<dbReference type="GeneID" id="90766732"/>
<accession>A0A4P6UYH8</accession>
<dbReference type="AlphaFoldDB" id="A0A4P6UYH8"/>
<evidence type="ECO:0000313" key="2">
    <source>
        <dbReference type="Proteomes" id="UP000293719"/>
    </source>
</evidence>
<sequence length="187" mass="19922">MISMPLGGPAAPPVTVNDAKAHMRVTHDAEDALIGELIDAAGRFLTEDTGIALTDQDWRLSLSGAPSGPIALPRYPVASIIAVTVYDAEGAPALLDGGAYRLDFRCRPATLTFEPGTVPATTSGIEVDFRAGFGATAVEVPDTLRRAVMALVAHWYEFRAAYDAADQPVAIPMAYSRLVRAWRRIGV</sequence>
<proteinExistence type="predicted"/>
<dbReference type="OrthoDB" id="7597216at2"/>
<dbReference type="Pfam" id="PF05135">
    <property type="entry name" value="Phage_connect_1"/>
    <property type="match status" value="1"/>
</dbReference>
<gene>
    <name evidence="1" type="ORF">E0E05_05435</name>
</gene>
<reference evidence="1 2" key="1">
    <citation type="journal article" date="2017" name="Int. J. Syst. Evol. Microbiol.">
        <title>Roseitalea porphyridii gen. nov., sp. nov., isolated from a red alga, and reclassification of Hoeflea suaedae Chung et al. 2013 as Pseudohoeflea suaedae gen. nov., comb. nov.</title>
        <authorList>
            <person name="Hyeon J.W."/>
            <person name="Jeong S.E."/>
            <person name="Baek K."/>
            <person name="Jeon C.O."/>
        </authorList>
    </citation>
    <scope>NUCLEOTIDE SEQUENCE [LARGE SCALE GENOMIC DNA]</scope>
    <source>
        <strain evidence="1 2">MA7-20</strain>
    </source>
</reference>
<dbReference type="InterPro" id="IPR006450">
    <property type="entry name" value="Phage_HK97_gp6-like"/>
</dbReference>
<dbReference type="NCBIfam" id="TIGR01560">
    <property type="entry name" value="put_DNA_pack"/>
    <property type="match status" value="2"/>
</dbReference>
<dbReference type="RefSeq" id="WP_131615793.1">
    <property type="nucleotide sequence ID" value="NZ_CP036532.1"/>
</dbReference>
<dbReference type="CDD" id="cd08054">
    <property type="entry name" value="gp6"/>
    <property type="match status" value="1"/>
</dbReference>
<organism evidence="1 2">
    <name type="scientific">Roseitalea porphyridii</name>
    <dbReference type="NCBI Taxonomy" id="1852022"/>
    <lineage>
        <taxon>Bacteria</taxon>
        <taxon>Pseudomonadati</taxon>
        <taxon>Pseudomonadota</taxon>
        <taxon>Alphaproteobacteria</taxon>
        <taxon>Hyphomicrobiales</taxon>
        <taxon>Ahrensiaceae</taxon>
        <taxon>Roseitalea</taxon>
    </lineage>
</organism>
<dbReference type="InterPro" id="IPR021146">
    <property type="entry name" value="Phage_gp6-like_head-tail"/>
</dbReference>
<dbReference type="InterPro" id="IPR011738">
    <property type="entry name" value="Phage_CHP"/>
</dbReference>
<keyword evidence="2" id="KW-1185">Reference proteome</keyword>
<dbReference type="EMBL" id="CP036532">
    <property type="protein sequence ID" value="QBK30091.1"/>
    <property type="molecule type" value="Genomic_DNA"/>
</dbReference>
<name>A0A4P6UYH8_9HYPH</name>
<protein>
    <recommendedName>
        <fullName evidence="3">Phage gp6-like head-tail connector protein</fullName>
    </recommendedName>
</protein>
<evidence type="ECO:0000313" key="1">
    <source>
        <dbReference type="EMBL" id="QBK30091.1"/>
    </source>
</evidence>
<dbReference type="NCBIfam" id="TIGR02215">
    <property type="entry name" value="phage_chp_gp8"/>
    <property type="match status" value="1"/>
</dbReference>
<evidence type="ECO:0008006" key="3">
    <source>
        <dbReference type="Google" id="ProtNLM"/>
    </source>
</evidence>
<dbReference type="KEGG" id="rpod:E0E05_05435"/>
<dbReference type="Gene3D" id="1.10.3230.30">
    <property type="entry name" value="Phage gp6-like head-tail connector protein"/>
    <property type="match status" value="1"/>
</dbReference>
<dbReference type="Proteomes" id="UP000293719">
    <property type="component" value="Chromosome"/>
</dbReference>